<evidence type="ECO:0000256" key="6">
    <source>
        <dbReference type="PROSITE-ProRule" id="PRU00277"/>
    </source>
</evidence>
<dbReference type="OrthoDB" id="9814548at2"/>
<dbReference type="Proteomes" id="UP000238034">
    <property type="component" value="Unassembled WGS sequence"/>
</dbReference>
<evidence type="ECO:0000256" key="3">
    <source>
        <dbReference type="ARBA" id="ARBA00013194"/>
    </source>
</evidence>
<evidence type="ECO:0000256" key="1">
    <source>
        <dbReference type="ARBA" id="ARBA00000971"/>
    </source>
</evidence>
<evidence type="ECO:0000256" key="5">
    <source>
        <dbReference type="ARBA" id="ARBA00023235"/>
    </source>
</evidence>
<evidence type="ECO:0000313" key="8">
    <source>
        <dbReference type="EMBL" id="PRY48849.1"/>
    </source>
</evidence>
<comment type="caution">
    <text evidence="8">The sequence shown here is derived from an EMBL/GenBank/DDBJ whole genome shotgun (WGS) entry which is preliminary data.</text>
</comment>
<dbReference type="EC" id="5.2.1.8" evidence="3 6"/>
<comment type="similarity">
    <text evidence="2">Belongs to the FKBP-type PPIase family.</text>
</comment>
<keyword evidence="5 6" id="KW-0413">Isomerase</keyword>
<dbReference type="GO" id="GO:0003755">
    <property type="term" value="F:peptidyl-prolyl cis-trans isomerase activity"/>
    <property type="evidence" value="ECO:0007669"/>
    <property type="project" value="UniProtKB-KW"/>
</dbReference>
<protein>
    <recommendedName>
        <fullName evidence="3 6">peptidylprolyl isomerase</fullName>
        <ecNumber evidence="3 6">5.2.1.8</ecNumber>
    </recommendedName>
</protein>
<dbReference type="SUPFAM" id="SSF54534">
    <property type="entry name" value="FKBP-like"/>
    <property type="match status" value="2"/>
</dbReference>
<keyword evidence="4 6" id="KW-0697">Rotamase</keyword>
<organism evidence="8 9">
    <name type="scientific">Arcticibacter pallidicorallinus</name>
    <dbReference type="NCBI Taxonomy" id="1259464"/>
    <lineage>
        <taxon>Bacteria</taxon>
        <taxon>Pseudomonadati</taxon>
        <taxon>Bacteroidota</taxon>
        <taxon>Sphingobacteriia</taxon>
        <taxon>Sphingobacteriales</taxon>
        <taxon>Sphingobacteriaceae</taxon>
        <taxon>Arcticibacter</taxon>
    </lineage>
</organism>
<evidence type="ECO:0000259" key="7">
    <source>
        <dbReference type="PROSITE" id="PS50059"/>
    </source>
</evidence>
<sequence length="326" mass="35191">MNKSLIMLGVAALAFTSCKQFKKGEGDMQYIIHQDKDGEVIKEGDFVALHAVQTTEEDSVLSNSYDYDRPMFVAQQKSAFQGDIYAALAMLSEGDSATFKINLDSLQAKMNMPKPENTKGKYMIFTFKVDKVIPKGTMTDSIFQGKVDEYLKAEVAKAKDQEAGKISGYLAKNDLKPTVTASGLNYVVEKEGTGAKPAVGDTVKLNYTGSFLTGKVFDTSVLETAKKTPGLFNPMRPYEPMKVPAGVNATIPGFDEGLLLLSKGSKVKFIIPSKLAYGEQGSQIIPPFMPLVFEMEVLDIIKPVPGSAAPAAPMAPGHSADDGHGH</sequence>
<dbReference type="InterPro" id="IPR001179">
    <property type="entry name" value="PPIase_FKBP_dom"/>
</dbReference>
<comment type="catalytic activity">
    <reaction evidence="1 6">
        <text>[protein]-peptidylproline (omega=180) = [protein]-peptidylproline (omega=0)</text>
        <dbReference type="Rhea" id="RHEA:16237"/>
        <dbReference type="Rhea" id="RHEA-COMP:10747"/>
        <dbReference type="Rhea" id="RHEA-COMP:10748"/>
        <dbReference type="ChEBI" id="CHEBI:83833"/>
        <dbReference type="ChEBI" id="CHEBI:83834"/>
        <dbReference type="EC" id="5.2.1.8"/>
    </reaction>
</comment>
<evidence type="ECO:0000313" key="9">
    <source>
        <dbReference type="Proteomes" id="UP000238034"/>
    </source>
</evidence>
<dbReference type="PROSITE" id="PS50059">
    <property type="entry name" value="FKBP_PPIASE"/>
    <property type="match status" value="1"/>
</dbReference>
<keyword evidence="9" id="KW-1185">Reference proteome</keyword>
<dbReference type="RefSeq" id="WP_106295207.1">
    <property type="nucleotide sequence ID" value="NZ_PVTH01000013.1"/>
</dbReference>
<gene>
    <name evidence="8" type="ORF">B0I27_11332</name>
</gene>
<dbReference type="PROSITE" id="PS51257">
    <property type="entry name" value="PROKAR_LIPOPROTEIN"/>
    <property type="match status" value="1"/>
</dbReference>
<feature type="domain" description="PPIase FKBP-type" evidence="7">
    <location>
        <begin position="200"/>
        <end position="301"/>
    </location>
</feature>
<dbReference type="AlphaFoldDB" id="A0A2T0TT57"/>
<evidence type="ECO:0000256" key="2">
    <source>
        <dbReference type="ARBA" id="ARBA00006577"/>
    </source>
</evidence>
<dbReference type="Gene3D" id="3.10.50.40">
    <property type="match status" value="2"/>
</dbReference>
<reference evidence="8 9" key="1">
    <citation type="submission" date="2018-03" db="EMBL/GenBank/DDBJ databases">
        <title>Genomic Encyclopedia of Type Strains, Phase III (KMG-III): the genomes of soil and plant-associated and newly described type strains.</title>
        <authorList>
            <person name="Whitman W."/>
        </authorList>
    </citation>
    <scope>NUCLEOTIDE SEQUENCE [LARGE SCALE GENOMIC DNA]</scope>
    <source>
        <strain evidence="8 9">CGMCC 1.9313</strain>
    </source>
</reference>
<dbReference type="PANTHER" id="PTHR43811:SF19">
    <property type="entry name" value="39 KDA FK506-BINDING NUCLEAR PROTEIN"/>
    <property type="match status" value="1"/>
</dbReference>
<proteinExistence type="inferred from homology"/>
<name>A0A2T0TT57_9SPHI</name>
<dbReference type="Pfam" id="PF00254">
    <property type="entry name" value="FKBP_C"/>
    <property type="match status" value="1"/>
</dbReference>
<dbReference type="InterPro" id="IPR046357">
    <property type="entry name" value="PPIase_dom_sf"/>
</dbReference>
<evidence type="ECO:0000256" key="4">
    <source>
        <dbReference type="ARBA" id="ARBA00023110"/>
    </source>
</evidence>
<dbReference type="PANTHER" id="PTHR43811">
    <property type="entry name" value="FKBP-TYPE PEPTIDYL-PROLYL CIS-TRANS ISOMERASE FKPA"/>
    <property type="match status" value="1"/>
</dbReference>
<accession>A0A2T0TT57</accession>
<dbReference type="EMBL" id="PVTH01000013">
    <property type="protein sequence ID" value="PRY48849.1"/>
    <property type="molecule type" value="Genomic_DNA"/>
</dbReference>